<dbReference type="EMBL" id="DVAB01000001">
    <property type="protein sequence ID" value="HIJ99913.1"/>
    <property type="molecule type" value="Genomic_DNA"/>
</dbReference>
<dbReference type="SUPFAM" id="SSF53335">
    <property type="entry name" value="S-adenosyl-L-methionine-dependent methyltransferases"/>
    <property type="match status" value="1"/>
</dbReference>
<feature type="domain" description="Ribosomal RNA large subunit methyltransferase K/L-like methyltransferase" evidence="1">
    <location>
        <begin position="232"/>
        <end position="358"/>
    </location>
</feature>
<name>A0A832UZ18_9ARCH</name>
<protein>
    <submittedName>
        <fullName evidence="2">Methyltransferase domain-containing protein</fullName>
    </submittedName>
</protein>
<evidence type="ECO:0000313" key="2">
    <source>
        <dbReference type="EMBL" id="HIJ99913.1"/>
    </source>
</evidence>
<keyword evidence="2" id="KW-0489">Methyltransferase</keyword>
<sequence>MKYLFALGKFPQISAYEIKSYFLAGGIEFKEIGEFLGEMPFAVYGIEHNLNAKKMIEELGGTIKIAKIVLEIETRKLLGPFTKQSEKKGKAAARKIKAAKRNTVELEFDISDLDKKYLGVRGAPKEIGISLYFYSKSAIEKTDWEELNEFLETELKQIAPTPSIVTPQMTKYSESSFIIPSESFARDYAGENSELVIGIGKEKTYFGVVEGLYNIDWEKKRGDEMLRPQHWKFGIRTRLGKTLINLARAKQGDILLDPFCGIGVVLKEAILNDIHVIGRDLDGNAIKFAAANMEATLKSYRKNVSYDIDQGDARKINLADNSVDAVATEPYLGKTLKQRPKQDFANQIINELRPIYTGALKEIYRILKPEKFCAIISPLITTGRGQVRVDVKKIANQIGFEVKAPLVEGEHYQIVKREIYVLKKI</sequence>
<dbReference type="AlphaFoldDB" id="A0A832UZ18"/>
<proteinExistence type="predicted"/>
<keyword evidence="2" id="KW-0808">Transferase</keyword>
<dbReference type="Pfam" id="PF01170">
    <property type="entry name" value="UPF0020"/>
    <property type="match status" value="1"/>
</dbReference>
<keyword evidence="3" id="KW-1185">Reference proteome</keyword>
<dbReference type="GO" id="GO:0016423">
    <property type="term" value="F:tRNA (guanine) methyltransferase activity"/>
    <property type="evidence" value="ECO:0007669"/>
    <property type="project" value="TreeGrafter"/>
</dbReference>
<organism evidence="2 3">
    <name type="scientific">Candidatus Naiadarchaeum limnaeum</name>
    <dbReference type="NCBI Taxonomy" id="2756139"/>
    <lineage>
        <taxon>Archaea</taxon>
        <taxon>Candidatus Undinarchaeota</taxon>
        <taxon>Candidatus Undinarchaeia</taxon>
        <taxon>Candidatus Naiadarchaeales</taxon>
        <taxon>Candidatus Naiadarchaeaceae</taxon>
        <taxon>Candidatus Naiadarchaeum</taxon>
    </lineage>
</organism>
<dbReference type="Gene3D" id="3.40.50.150">
    <property type="entry name" value="Vaccinia Virus protein VP39"/>
    <property type="match status" value="1"/>
</dbReference>
<reference evidence="2 3" key="1">
    <citation type="journal article" name="Nat. Commun.">
        <title>Undinarchaeota illuminate DPANN phylogeny and the impact of gene transfer on archaeal evolution.</title>
        <authorList>
            <person name="Dombrowski N."/>
            <person name="Williams T.A."/>
            <person name="Sun J."/>
            <person name="Woodcroft B.J."/>
            <person name="Lee J.H."/>
            <person name="Minh B.Q."/>
            <person name="Rinke C."/>
            <person name="Spang A."/>
        </authorList>
    </citation>
    <scope>NUCLEOTIDE SEQUENCE [LARGE SCALE GENOMIC DNA]</scope>
    <source>
        <strain evidence="2">MAG_bin1129</strain>
    </source>
</reference>
<accession>A0A832UZ18</accession>
<dbReference type="InterPro" id="IPR000241">
    <property type="entry name" value="RlmKL-like_Mtase"/>
</dbReference>
<evidence type="ECO:0000313" key="3">
    <source>
        <dbReference type="Proteomes" id="UP000646946"/>
    </source>
</evidence>
<gene>
    <name evidence="2" type="ORF">H1016_00030</name>
</gene>
<dbReference type="PANTHER" id="PTHR14911:SF13">
    <property type="entry name" value="TRNA (GUANINE(6)-N2)-METHYLTRANSFERASE THUMP3"/>
    <property type="match status" value="1"/>
</dbReference>
<dbReference type="GO" id="GO:0030488">
    <property type="term" value="P:tRNA methylation"/>
    <property type="evidence" value="ECO:0007669"/>
    <property type="project" value="TreeGrafter"/>
</dbReference>
<dbReference type="PANTHER" id="PTHR14911">
    <property type="entry name" value="THUMP DOMAIN-CONTAINING"/>
    <property type="match status" value="1"/>
</dbReference>
<comment type="caution">
    <text evidence="2">The sequence shown here is derived from an EMBL/GenBank/DDBJ whole genome shotgun (WGS) entry which is preliminary data.</text>
</comment>
<dbReference type="Proteomes" id="UP000646946">
    <property type="component" value="Unassembled WGS sequence"/>
</dbReference>
<evidence type="ECO:0000259" key="1">
    <source>
        <dbReference type="Pfam" id="PF01170"/>
    </source>
</evidence>
<dbReference type="InterPro" id="IPR029063">
    <property type="entry name" value="SAM-dependent_MTases_sf"/>
</dbReference>